<keyword evidence="1" id="KW-0812">Transmembrane</keyword>
<feature type="transmembrane region" description="Helical" evidence="1">
    <location>
        <begin position="247"/>
        <end position="271"/>
    </location>
</feature>
<feature type="transmembrane region" description="Helical" evidence="1">
    <location>
        <begin position="136"/>
        <end position="157"/>
    </location>
</feature>
<gene>
    <name evidence="2" type="ORF">CALCODRAFT_518213</name>
</gene>
<sequence>MSSANGATALTHNGAENALIGGLTALCFWGIYLTLFVISVHIMWWRHLQHQTNRVLVAATIIIFICTSTDVLLECHRLLVGLIYTDPSLRDVYFNASGDWKFCFQVTVRLINMLTGDAIMLEIYRVWAAWERRWPFIVFNCCVWLVTFASTIRIIQIRFSWAANPTDSSWLPLSTTWSLILESTTLAQVLTATSLVAYRIWRVDQAAAKFKSSSLLPVVGIVVESGVLYTCLTLVNVTCTALVNPGFYVVLQLMSPIIGITFSLIIVRVGLKLGSGSTKSLQATFQTNAPPRRDTRDRSMHISVHRFESRRTDGIELDEEQGSYGDGQESFSMKPLEIKRDIVDDVD</sequence>
<proteinExistence type="predicted"/>
<feature type="transmembrane region" description="Helical" evidence="1">
    <location>
        <begin position="56"/>
        <end position="84"/>
    </location>
</feature>
<evidence type="ECO:0000256" key="1">
    <source>
        <dbReference type="SAM" id="Phobius"/>
    </source>
</evidence>
<feature type="transmembrane region" description="Helical" evidence="1">
    <location>
        <begin position="104"/>
        <end position="124"/>
    </location>
</feature>
<dbReference type="OrthoDB" id="3354175at2759"/>
<feature type="transmembrane region" description="Helical" evidence="1">
    <location>
        <begin position="213"/>
        <end position="235"/>
    </location>
</feature>
<keyword evidence="1" id="KW-0472">Membrane</keyword>
<accession>A0A165F6G0</accession>
<evidence type="ECO:0000313" key="3">
    <source>
        <dbReference type="Proteomes" id="UP000076842"/>
    </source>
</evidence>
<keyword evidence="3" id="KW-1185">Reference proteome</keyword>
<feature type="transmembrane region" description="Helical" evidence="1">
    <location>
        <begin position="177"/>
        <end position="201"/>
    </location>
</feature>
<keyword evidence="1" id="KW-1133">Transmembrane helix</keyword>
<protein>
    <submittedName>
        <fullName evidence="2">Uncharacterized protein</fullName>
    </submittedName>
</protein>
<dbReference type="AlphaFoldDB" id="A0A165F6G0"/>
<organism evidence="2 3">
    <name type="scientific">Calocera cornea HHB12733</name>
    <dbReference type="NCBI Taxonomy" id="1353952"/>
    <lineage>
        <taxon>Eukaryota</taxon>
        <taxon>Fungi</taxon>
        <taxon>Dikarya</taxon>
        <taxon>Basidiomycota</taxon>
        <taxon>Agaricomycotina</taxon>
        <taxon>Dacrymycetes</taxon>
        <taxon>Dacrymycetales</taxon>
        <taxon>Dacrymycetaceae</taxon>
        <taxon>Calocera</taxon>
    </lineage>
</organism>
<dbReference type="InParanoid" id="A0A165F6G0"/>
<feature type="transmembrane region" description="Helical" evidence="1">
    <location>
        <begin position="20"/>
        <end position="44"/>
    </location>
</feature>
<evidence type="ECO:0000313" key="2">
    <source>
        <dbReference type="EMBL" id="KZT56288.1"/>
    </source>
</evidence>
<dbReference type="Proteomes" id="UP000076842">
    <property type="component" value="Unassembled WGS sequence"/>
</dbReference>
<reference evidence="2 3" key="1">
    <citation type="journal article" date="2016" name="Mol. Biol. Evol.">
        <title>Comparative Genomics of Early-Diverging Mushroom-Forming Fungi Provides Insights into the Origins of Lignocellulose Decay Capabilities.</title>
        <authorList>
            <person name="Nagy L.G."/>
            <person name="Riley R."/>
            <person name="Tritt A."/>
            <person name="Adam C."/>
            <person name="Daum C."/>
            <person name="Floudas D."/>
            <person name="Sun H."/>
            <person name="Yadav J.S."/>
            <person name="Pangilinan J."/>
            <person name="Larsson K.H."/>
            <person name="Matsuura K."/>
            <person name="Barry K."/>
            <person name="Labutti K."/>
            <person name="Kuo R."/>
            <person name="Ohm R.A."/>
            <person name="Bhattacharya S.S."/>
            <person name="Shirouzu T."/>
            <person name="Yoshinaga Y."/>
            <person name="Martin F.M."/>
            <person name="Grigoriev I.V."/>
            <person name="Hibbett D.S."/>
        </authorList>
    </citation>
    <scope>NUCLEOTIDE SEQUENCE [LARGE SCALE GENOMIC DNA]</scope>
    <source>
        <strain evidence="2 3">HHB12733</strain>
    </source>
</reference>
<name>A0A165F6G0_9BASI</name>
<dbReference type="EMBL" id="KV423980">
    <property type="protein sequence ID" value="KZT56288.1"/>
    <property type="molecule type" value="Genomic_DNA"/>
</dbReference>
<dbReference type="STRING" id="1353952.A0A165F6G0"/>